<keyword evidence="1" id="KW-0472">Membrane</keyword>
<organism evidence="2">
    <name type="scientific">viral metagenome</name>
    <dbReference type="NCBI Taxonomy" id="1070528"/>
    <lineage>
        <taxon>unclassified sequences</taxon>
        <taxon>metagenomes</taxon>
        <taxon>organismal metagenomes</taxon>
    </lineage>
</organism>
<name>A0A6C0D2A3_9ZZZZ</name>
<sequence>MDNPTKRILVSREKIISVPVNPANNSTSKKLFSQKTLFYIIIFIIITFLLFK</sequence>
<dbReference type="EMBL" id="MN739516">
    <property type="protein sequence ID" value="QHT09835.1"/>
    <property type="molecule type" value="Genomic_DNA"/>
</dbReference>
<proteinExistence type="predicted"/>
<dbReference type="AlphaFoldDB" id="A0A6C0D2A3"/>
<protein>
    <submittedName>
        <fullName evidence="2">Uncharacterized protein</fullName>
    </submittedName>
</protein>
<accession>A0A6C0D2A3</accession>
<keyword evidence="1" id="KW-1133">Transmembrane helix</keyword>
<evidence type="ECO:0000313" key="2">
    <source>
        <dbReference type="EMBL" id="QHT09835.1"/>
    </source>
</evidence>
<evidence type="ECO:0000256" key="1">
    <source>
        <dbReference type="SAM" id="Phobius"/>
    </source>
</evidence>
<reference evidence="2" key="1">
    <citation type="journal article" date="2020" name="Nature">
        <title>Giant virus diversity and host interactions through global metagenomics.</title>
        <authorList>
            <person name="Schulz F."/>
            <person name="Roux S."/>
            <person name="Paez-Espino D."/>
            <person name="Jungbluth S."/>
            <person name="Walsh D.A."/>
            <person name="Denef V.J."/>
            <person name="McMahon K.D."/>
            <person name="Konstantinidis K.T."/>
            <person name="Eloe-Fadrosh E.A."/>
            <person name="Kyrpides N.C."/>
            <person name="Woyke T."/>
        </authorList>
    </citation>
    <scope>NUCLEOTIDE SEQUENCE</scope>
    <source>
        <strain evidence="2">GVMAG-M-3300023174-102</strain>
    </source>
</reference>
<keyword evidence="1" id="KW-0812">Transmembrane</keyword>
<feature type="transmembrane region" description="Helical" evidence="1">
    <location>
        <begin position="32"/>
        <end position="51"/>
    </location>
</feature>